<feature type="region of interest" description="Disordered" evidence="1">
    <location>
        <begin position="1"/>
        <end position="185"/>
    </location>
</feature>
<evidence type="ECO:0008006" key="5">
    <source>
        <dbReference type="Google" id="ProtNLM"/>
    </source>
</evidence>
<dbReference type="Proteomes" id="UP001059836">
    <property type="component" value="Chromosome"/>
</dbReference>
<dbReference type="RefSeq" id="WP_213246264.1">
    <property type="nucleotide sequence ID" value="NZ_CP045806.1"/>
</dbReference>
<keyword evidence="2" id="KW-1133">Transmembrane helix</keyword>
<sequence length="440" mass="45149">MGDATVEGAANEDGAASSVTRATPAQPADPDRTVRGTPSIDPDSTLYGTAPVDPDATSQSTPVDPDHTSYGADPTGIGRTTGSGDPRFAGTASRPTIPVTGPPRGEVTTPGTAGTSGHPFGDDSGTTQIETVPTFAGPQAYSQVDGGGRVPTAKFDHGEDTAHLPPAGQVPPAGRGPVVASSPSRRNRGRILAWTAATLALVLVIGLVGSELFFRNRVQNCMEKAFGDLTGSQTNVALSKKPVLLQALSNEFPYVQVDTKNESGTGMTLHARAEGISRSGDDTTIRTLDGTGSVPFDRVTELGEQAQNQDQSGGGSGLISAGEITQVSGNAADGTVSIEASVKALFVSIPVSTVIKPVIENGKPHFEVQKASAFVFGVPADFAQQIVDEVTTTMFGTFFDEVSIDDLKVTDTGVDFTVSGSDVTLIADNNTVAGNTVTCG</sequence>
<gene>
    <name evidence="3" type="ORF">GII31_01820</name>
</gene>
<evidence type="ECO:0000256" key="1">
    <source>
        <dbReference type="SAM" id="MobiDB-lite"/>
    </source>
</evidence>
<reference evidence="3" key="1">
    <citation type="journal article" date="2021" name="Nat. Microbiol.">
        <title>Cocultivation of an ultrasmall environmental parasitic bacterium with lytic ability against bacteria associated with wastewater foams.</title>
        <authorList>
            <person name="Batinovic S."/>
            <person name="Rose J.J.A."/>
            <person name="Ratcliffe J."/>
            <person name="Seviour R.J."/>
            <person name="Petrovski S."/>
        </authorList>
    </citation>
    <scope>NUCLEOTIDE SEQUENCE</scope>
    <source>
        <strain evidence="3">CON9</strain>
    </source>
</reference>
<keyword evidence="4" id="KW-1185">Reference proteome</keyword>
<keyword evidence="2" id="KW-0472">Membrane</keyword>
<organism evidence="3 4">
    <name type="scientific">Gordonia pseudamarae</name>
    <dbReference type="NCBI Taxonomy" id="2831662"/>
    <lineage>
        <taxon>Bacteria</taxon>
        <taxon>Bacillati</taxon>
        <taxon>Actinomycetota</taxon>
        <taxon>Actinomycetes</taxon>
        <taxon>Mycobacteriales</taxon>
        <taxon>Gordoniaceae</taxon>
        <taxon>Gordonia</taxon>
    </lineage>
</organism>
<dbReference type="EMBL" id="CP045809">
    <property type="protein sequence ID" value="QHN33826.1"/>
    <property type="molecule type" value="Genomic_DNA"/>
</dbReference>
<proteinExistence type="predicted"/>
<evidence type="ECO:0000256" key="2">
    <source>
        <dbReference type="SAM" id="Phobius"/>
    </source>
</evidence>
<evidence type="ECO:0000313" key="4">
    <source>
        <dbReference type="Proteomes" id="UP001059836"/>
    </source>
</evidence>
<feature type="transmembrane region" description="Helical" evidence="2">
    <location>
        <begin position="191"/>
        <end position="214"/>
    </location>
</feature>
<evidence type="ECO:0000313" key="3">
    <source>
        <dbReference type="EMBL" id="QHN33826.1"/>
    </source>
</evidence>
<protein>
    <recommendedName>
        <fullName evidence="5">DUF2993 domain-containing protein</fullName>
    </recommendedName>
</protein>
<name>A0ABX6ID48_9ACTN</name>
<keyword evidence="2" id="KW-0812">Transmembrane</keyword>
<accession>A0ABX6ID48</accession>